<dbReference type="STRING" id="276.THFILI_08595"/>
<keyword evidence="3" id="KW-1185">Reference proteome</keyword>
<name>A0A0A2WLH6_THEFI</name>
<dbReference type="Proteomes" id="UP000030364">
    <property type="component" value="Unassembled WGS sequence"/>
</dbReference>
<sequence length="354" mass="40761">MHSIASRLKERLERWRSRGLNEEATLLGLVLPVLQMAGYDPFDPEEVFPQPRDSNALKPDLALYSKSPLEGGNPWMVVEVKALGEALEKEKYYNQVTLYMNGVPEARWYALTNGEEWMFFDRDRPRALPLKENVLLRVRISDPGALEALRALLDKENAKPRLEEARRILAEARLRQLAREAPWEKQTEAYHITHSLPARVRQEAEAILKDLGPQIKDFVQKWQEDYEEALKSGKPPDWWEDAPSSPPTSPAQPSTPLPGPGPYTSWSDALYAVAVWCYEQDPKRTEEVFKLFSQEDLGWQDKRIHSRLLPGGEKKVKLHYSTKGKKRLLKRAARVFPELKGLELRVNGETFRLE</sequence>
<reference evidence="2 3" key="1">
    <citation type="journal article" date="2015" name="Genome Announc.">
        <title>Draft Genome Sequence of the Thermophile Thermus filiformis ATCC 43280, Producer of Carotenoid-(Di)glucoside-Branched Fatty Acid (Di)esters and Source of Hyperthermostable Enzymes of Biotechnological Interest.</title>
        <authorList>
            <person name="Mandelli F."/>
            <person name="Oliveira Ramires B."/>
            <person name="Couger M.B."/>
            <person name="Paixao D.A."/>
            <person name="Camilo C.M."/>
            <person name="Polikarpov I."/>
            <person name="Prade R."/>
            <person name="Riano-Pachon D.M."/>
            <person name="Squina F.M."/>
        </authorList>
    </citation>
    <scope>NUCLEOTIDE SEQUENCE [LARGE SCALE GENOMIC DNA]</scope>
    <source>
        <strain evidence="2 3">ATCC 43280</strain>
    </source>
</reference>
<evidence type="ECO:0000313" key="2">
    <source>
        <dbReference type="EMBL" id="KGQ21041.1"/>
    </source>
</evidence>
<dbReference type="PATRIC" id="fig|276.5.peg.2167"/>
<feature type="compositionally biased region" description="Pro residues" evidence="1">
    <location>
        <begin position="244"/>
        <end position="261"/>
    </location>
</feature>
<proteinExistence type="predicted"/>
<protein>
    <submittedName>
        <fullName evidence="2">Uncharacterized protein</fullName>
    </submittedName>
</protein>
<dbReference type="OrthoDB" id="9148007at2"/>
<feature type="region of interest" description="Disordered" evidence="1">
    <location>
        <begin position="231"/>
        <end position="261"/>
    </location>
</feature>
<comment type="caution">
    <text evidence="2">The sequence shown here is derived from an EMBL/GenBank/DDBJ whole genome shotgun (WGS) entry which is preliminary data.</text>
</comment>
<evidence type="ECO:0000256" key="1">
    <source>
        <dbReference type="SAM" id="MobiDB-lite"/>
    </source>
</evidence>
<accession>A0A0A2WLH6</accession>
<evidence type="ECO:0000313" key="3">
    <source>
        <dbReference type="Proteomes" id="UP000030364"/>
    </source>
</evidence>
<gene>
    <name evidence="2" type="ORF">THFILI_08595</name>
</gene>
<organism evidence="2 3">
    <name type="scientific">Thermus filiformis</name>
    <dbReference type="NCBI Taxonomy" id="276"/>
    <lineage>
        <taxon>Bacteria</taxon>
        <taxon>Thermotogati</taxon>
        <taxon>Deinococcota</taxon>
        <taxon>Deinococci</taxon>
        <taxon>Thermales</taxon>
        <taxon>Thermaceae</taxon>
        <taxon>Thermus</taxon>
    </lineage>
</organism>
<dbReference type="EMBL" id="JPSL02000040">
    <property type="protein sequence ID" value="KGQ21041.1"/>
    <property type="molecule type" value="Genomic_DNA"/>
</dbReference>
<dbReference type="RefSeq" id="WP_038067154.1">
    <property type="nucleotide sequence ID" value="NZ_JPSL02000040.1"/>
</dbReference>
<dbReference type="AlphaFoldDB" id="A0A0A2WLH6"/>